<proteinExistence type="predicted"/>
<sequence length="210" mass="22031">MPVAYSSQVTLPFRSAAPMNIPASYPLVSSLDAFFLRVVLVLASGRGERFTASGGKVHKLQADLAGTPVMQRTLNAVRASGLRWHLEDAGHPGMGDSIAAAVRATLEAPGWMVLPADLPLIRPETLVDIARAPLAGEVLMPVFEGQRGHPVRFAPACGDALAALQGNQGAAPVVSARAAIKIVVNDPGCITDIDTLDDLQRAERLLQAAS</sequence>
<reference evidence="3" key="1">
    <citation type="journal article" date="2010" name="Nature">
        <title>The Dynamic genome of Hydra.</title>
        <authorList>
            <person name="Chapman J.A."/>
            <person name="Kirkness E.F."/>
            <person name="Simakov O."/>
            <person name="Hampson S.E."/>
            <person name="Mitros T."/>
            <person name="Weinmaier T."/>
            <person name="Rattei T."/>
            <person name="Balasubramanian P.G."/>
            <person name="Borman J."/>
            <person name="Busam D."/>
            <person name="Disbennett K."/>
            <person name="Pfannkoch C."/>
            <person name="Sumin N."/>
            <person name="Sutton G."/>
            <person name="Viswanathan L."/>
            <person name="Walenz B."/>
            <person name="Goodstein D.M."/>
            <person name="Hellsten U."/>
            <person name="Kawashima T."/>
            <person name="Prochnik S.E."/>
            <person name="Putnam N.H."/>
            <person name="Shu S."/>
            <person name="Blumberg B."/>
            <person name="Dana C.E."/>
            <person name="Gee L."/>
            <person name="Kibler D.F."/>
            <person name="Law L."/>
            <person name="Lindgens D."/>
            <person name="Martinez D.E."/>
            <person name="Peng J."/>
            <person name="Wigge P.A."/>
            <person name="Bertulat B."/>
            <person name="Guder C."/>
            <person name="Nakamura Y."/>
            <person name="Ozbek S."/>
            <person name="Watanabe H."/>
            <person name="Khalturin K."/>
            <person name="Hemmrich G."/>
            <person name="Franke A."/>
            <person name="Augustin R."/>
            <person name="Fraune S."/>
            <person name="Hayakawa E."/>
            <person name="Hayakawa S."/>
            <person name="Hirose M."/>
            <person name="Hwang J."/>
            <person name="Ikeo K."/>
            <person name="Nishimiya-Fujisawa C."/>
            <person name="Ogura A."/>
            <person name="Takahashi T."/>
            <person name="Steinmetz P.R."/>
            <person name="Zhang X."/>
            <person name="Aufschnaiter R."/>
            <person name="Eder M.K."/>
            <person name="Gorny A.K."/>
            <person name="Salvenmoser W."/>
            <person name="Heimberg A.M."/>
            <person name="Wheeler B.M."/>
            <person name="Peterson K.J."/>
            <person name="Boettger A."/>
            <person name="Tischler P."/>
            <person name="Wolf A."/>
            <person name="Gojobori T."/>
            <person name="Remington K.A."/>
            <person name="Strausberg R.L."/>
            <person name="Venter J."/>
            <person name="Technau U."/>
            <person name="Hobmayer B."/>
            <person name="Bosch T.C."/>
            <person name="Holstein T.W."/>
            <person name="Fujisawa T."/>
            <person name="Bode H.R."/>
            <person name="David C.N."/>
            <person name="Rokhsar D.S."/>
            <person name="Steele R.E."/>
        </authorList>
    </citation>
    <scope>NUCLEOTIDE SEQUENCE</scope>
</reference>
<dbReference type="EMBL" id="FN543108">
    <property type="protein sequence ID" value="CBA33720.1"/>
    <property type="molecule type" value="Genomic_DNA"/>
</dbReference>
<accession>C9YGZ7</accession>
<dbReference type="AlphaFoldDB" id="C9YGZ7"/>
<name>C9YGZ7_CURXX</name>
<feature type="domain" description="MobA-like NTP transferase" evidence="2">
    <location>
        <begin position="76"/>
        <end position="176"/>
    </location>
</feature>
<organism evidence="3">
    <name type="scientific">Curvibacter symbiont subsp. Hydra magnipapillata</name>
    <dbReference type="NCBI Taxonomy" id="667019"/>
    <lineage>
        <taxon>Bacteria</taxon>
        <taxon>Pseudomonadati</taxon>
        <taxon>Pseudomonadota</taxon>
        <taxon>Betaproteobacteria</taxon>
        <taxon>Burkholderiales</taxon>
        <taxon>Comamonadaceae</taxon>
        <taxon>Curvibacter</taxon>
    </lineage>
</organism>
<dbReference type="PANTHER" id="PTHR43777">
    <property type="entry name" value="MOLYBDENUM COFACTOR CYTIDYLYLTRANSFERASE"/>
    <property type="match status" value="1"/>
</dbReference>
<dbReference type="SUPFAM" id="SSF53448">
    <property type="entry name" value="Nucleotide-diphospho-sugar transferases"/>
    <property type="match status" value="1"/>
</dbReference>
<dbReference type="Pfam" id="PF12804">
    <property type="entry name" value="NTP_transf_3"/>
    <property type="match status" value="1"/>
</dbReference>
<dbReference type="Gene3D" id="3.90.550.10">
    <property type="entry name" value="Spore Coat Polysaccharide Biosynthesis Protein SpsA, Chain A"/>
    <property type="match status" value="2"/>
</dbReference>
<dbReference type="InterPro" id="IPR029044">
    <property type="entry name" value="Nucleotide-diphossugar_trans"/>
</dbReference>
<keyword evidence="1" id="KW-0460">Magnesium</keyword>
<evidence type="ECO:0000256" key="1">
    <source>
        <dbReference type="ARBA" id="ARBA00022842"/>
    </source>
</evidence>
<gene>
    <name evidence="3" type="ORF">Csp_B20470</name>
</gene>
<dbReference type="GO" id="GO:0016779">
    <property type="term" value="F:nucleotidyltransferase activity"/>
    <property type="evidence" value="ECO:0007669"/>
    <property type="project" value="UniProtKB-ARBA"/>
</dbReference>
<dbReference type="PANTHER" id="PTHR43777:SF1">
    <property type="entry name" value="MOLYBDENUM COFACTOR CYTIDYLYLTRANSFERASE"/>
    <property type="match status" value="1"/>
</dbReference>
<protein>
    <recommendedName>
        <fullName evidence="2">MobA-like NTP transferase domain-containing protein</fullName>
    </recommendedName>
</protein>
<evidence type="ECO:0000313" key="3">
    <source>
        <dbReference type="EMBL" id="CBA33720.1"/>
    </source>
</evidence>
<dbReference type="InterPro" id="IPR025877">
    <property type="entry name" value="MobA-like_NTP_Trfase"/>
</dbReference>
<evidence type="ECO:0000259" key="2">
    <source>
        <dbReference type="Pfam" id="PF12804"/>
    </source>
</evidence>